<dbReference type="GO" id="GO:0008061">
    <property type="term" value="F:chitin binding"/>
    <property type="evidence" value="ECO:0007669"/>
    <property type="project" value="UniProtKB-KW"/>
</dbReference>
<dbReference type="OMA" id="EWNREIN"/>
<dbReference type="AlphaFoldDB" id="A0A7M7GBP3"/>
<evidence type="ECO:0000256" key="2">
    <source>
        <dbReference type="ARBA" id="ARBA00022729"/>
    </source>
</evidence>
<gene>
    <name evidence="8" type="primary">725725</name>
    <name evidence="10" type="synonym">LOC725725</name>
</gene>
<evidence type="ECO:0000313" key="9">
    <source>
        <dbReference type="Proteomes" id="UP000005203"/>
    </source>
</evidence>
<feature type="signal peptide" evidence="6">
    <location>
        <begin position="1"/>
        <end position="19"/>
    </location>
</feature>
<keyword evidence="9" id="KW-1185">Reference proteome</keyword>
<dbReference type="Pfam" id="PF01607">
    <property type="entry name" value="CBM_14"/>
    <property type="match status" value="1"/>
</dbReference>
<dbReference type="PANTHER" id="PTHR23301:SF0">
    <property type="entry name" value="CHITIN-BINDING TYPE-2 DOMAIN-CONTAINING PROTEIN-RELATED"/>
    <property type="match status" value="1"/>
</dbReference>
<accession>A0A8B6XVX3</accession>
<evidence type="ECO:0000313" key="10">
    <source>
        <dbReference type="RefSeq" id="XP_003251779.1"/>
    </source>
</evidence>
<keyword evidence="5" id="KW-0325">Glycoprotein</keyword>
<evidence type="ECO:0000313" key="8">
    <source>
        <dbReference type="EnsemblMetazoa" id="XP_003251779"/>
    </source>
</evidence>
<evidence type="ECO:0000256" key="1">
    <source>
        <dbReference type="ARBA" id="ARBA00022669"/>
    </source>
</evidence>
<dbReference type="PANTHER" id="PTHR23301">
    <property type="entry name" value="CHITIN BINDING PERITROPHIN-A"/>
    <property type="match status" value="1"/>
</dbReference>
<dbReference type="GO" id="GO:0005576">
    <property type="term" value="C:extracellular region"/>
    <property type="evidence" value="ECO:0007669"/>
    <property type="project" value="InterPro"/>
</dbReference>
<sequence length="96" mass="10316">MKAILALALATILVAFVSATPPPKCPPNSGEDEVILLPNPDDCGSYYSCNRGTPFLMKCYPGLEFNAELKLCDWPENAHCQVTVQPTSEPSSTQAS</sequence>
<dbReference type="GeneID" id="725725"/>
<dbReference type="InterPro" id="IPR051940">
    <property type="entry name" value="Chitin_bind-dev_reg"/>
</dbReference>
<evidence type="ECO:0000256" key="3">
    <source>
        <dbReference type="ARBA" id="ARBA00022737"/>
    </source>
</evidence>
<dbReference type="RefSeq" id="XP_003251779.1">
    <property type="nucleotide sequence ID" value="XM_003251731.4"/>
</dbReference>
<feature type="chain" id="PRO_5044659326" evidence="6">
    <location>
        <begin position="20"/>
        <end position="96"/>
    </location>
</feature>
<dbReference type="InterPro" id="IPR036508">
    <property type="entry name" value="Chitin-bd_dom_sf"/>
</dbReference>
<dbReference type="PROSITE" id="PS50940">
    <property type="entry name" value="CHIT_BIND_II"/>
    <property type="match status" value="1"/>
</dbReference>
<reference evidence="10" key="2">
    <citation type="submission" date="2025-04" db="UniProtKB">
        <authorList>
            <consortium name="RefSeq"/>
        </authorList>
    </citation>
    <scope>IDENTIFICATION</scope>
    <source>
        <strain evidence="10">DH4</strain>
        <tissue evidence="10">Whole body</tissue>
    </source>
</reference>
<evidence type="ECO:0000256" key="6">
    <source>
        <dbReference type="SAM" id="SignalP"/>
    </source>
</evidence>
<dbReference type="SUPFAM" id="SSF57625">
    <property type="entry name" value="Invertebrate chitin-binding proteins"/>
    <property type="match status" value="1"/>
</dbReference>
<accession>A0A7M7GBP3</accession>
<dbReference type="Gene3D" id="2.170.140.10">
    <property type="entry name" value="Chitin binding domain"/>
    <property type="match status" value="1"/>
</dbReference>
<dbReference type="InterPro" id="IPR002557">
    <property type="entry name" value="Chitin-bd_dom"/>
</dbReference>
<organism evidence="8">
    <name type="scientific">Apis mellifera</name>
    <name type="common">Honeybee</name>
    <dbReference type="NCBI Taxonomy" id="7460"/>
    <lineage>
        <taxon>Eukaryota</taxon>
        <taxon>Metazoa</taxon>
        <taxon>Ecdysozoa</taxon>
        <taxon>Arthropoda</taxon>
        <taxon>Hexapoda</taxon>
        <taxon>Insecta</taxon>
        <taxon>Pterygota</taxon>
        <taxon>Neoptera</taxon>
        <taxon>Endopterygota</taxon>
        <taxon>Hymenoptera</taxon>
        <taxon>Apocrita</taxon>
        <taxon>Aculeata</taxon>
        <taxon>Apoidea</taxon>
        <taxon>Anthophila</taxon>
        <taxon>Apidae</taxon>
        <taxon>Apis</taxon>
    </lineage>
</organism>
<keyword evidence="3" id="KW-0677">Repeat</keyword>
<dbReference type="SMART" id="SM00494">
    <property type="entry name" value="ChtBD2"/>
    <property type="match status" value="1"/>
</dbReference>
<evidence type="ECO:0000256" key="4">
    <source>
        <dbReference type="ARBA" id="ARBA00023157"/>
    </source>
</evidence>
<protein>
    <submittedName>
        <fullName evidence="10">Peritrophin-1</fullName>
    </submittedName>
</protein>
<reference evidence="8" key="1">
    <citation type="submission" date="2021-01" db="UniProtKB">
        <authorList>
            <consortium name="EnsemblMetazoa"/>
        </authorList>
    </citation>
    <scope>IDENTIFICATION</scope>
    <source>
        <strain evidence="8">DH4</strain>
    </source>
</reference>
<name>A0A7M7GBP3_APIME</name>
<evidence type="ECO:0000256" key="5">
    <source>
        <dbReference type="ARBA" id="ARBA00023180"/>
    </source>
</evidence>
<dbReference type="EnsemblMetazoa" id="XM_003251731">
    <property type="protein sequence ID" value="XP_003251779"/>
    <property type="gene ID" value="LOC725725"/>
</dbReference>
<reference evidence="9" key="3">
    <citation type="submission" date="2025-05" db="UniProtKB">
        <authorList>
            <consortium name="RefSeq"/>
        </authorList>
    </citation>
    <scope>NUCLEOTIDE SEQUENCE [LARGE SCALE GENOMIC DNA]</scope>
    <source>
        <strain evidence="9">DH4</strain>
    </source>
</reference>
<keyword evidence="4" id="KW-1015">Disulfide bond</keyword>
<dbReference type="OrthoDB" id="6020543at2759"/>
<keyword evidence="2 6" id="KW-0732">Signal</keyword>
<proteinExistence type="predicted"/>
<dbReference type="Proteomes" id="UP000005203">
    <property type="component" value="Linkage group LG1"/>
</dbReference>
<dbReference type="KEGG" id="ame:725725"/>
<feature type="domain" description="Chitin-binding type-2" evidence="7">
    <location>
        <begin position="22"/>
        <end position="82"/>
    </location>
</feature>
<evidence type="ECO:0000259" key="7">
    <source>
        <dbReference type="PROSITE" id="PS50940"/>
    </source>
</evidence>
<keyword evidence="1" id="KW-0147">Chitin-binding</keyword>